<evidence type="ECO:0000256" key="1">
    <source>
        <dbReference type="ARBA" id="ARBA00022679"/>
    </source>
</evidence>
<dbReference type="Proteomes" id="UP000323317">
    <property type="component" value="Unassembled WGS sequence"/>
</dbReference>
<protein>
    <submittedName>
        <fullName evidence="4">GNAT family N-acetyltransferase</fullName>
    </submittedName>
</protein>
<dbReference type="RefSeq" id="WP_148946156.1">
    <property type="nucleotide sequence ID" value="NZ_VTEH01000003.1"/>
</dbReference>
<evidence type="ECO:0000259" key="3">
    <source>
        <dbReference type="PROSITE" id="PS51186"/>
    </source>
</evidence>
<dbReference type="AlphaFoldDB" id="A0A5D4KHA6"/>
<dbReference type="SUPFAM" id="SSF55729">
    <property type="entry name" value="Acyl-CoA N-acyltransferases (Nat)"/>
    <property type="match status" value="1"/>
</dbReference>
<dbReference type="CDD" id="cd04301">
    <property type="entry name" value="NAT_SF"/>
    <property type="match status" value="1"/>
</dbReference>
<gene>
    <name evidence="4" type="ORF">FZC79_07030</name>
</gene>
<evidence type="ECO:0000256" key="2">
    <source>
        <dbReference type="ARBA" id="ARBA00023315"/>
    </source>
</evidence>
<evidence type="ECO:0000313" key="5">
    <source>
        <dbReference type="Proteomes" id="UP000323317"/>
    </source>
</evidence>
<dbReference type="InterPro" id="IPR000182">
    <property type="entry name" value="GNAT_dom"/>
</dbReference>
<reference evidence="4 5" key="1">
    <citation type="submission" date="2019-08" db="EMBL/GenBank/DDBJ databases">
        <title>Bacillus genomes from the desert of Cuatro Cienegas, Coahuila.</title>
        <authorList>
            <person name="Olmedo-Alvarez G."/>
        </authorList>
    </citation>
    <scope>NUCLEOTIDE SEQUENCE [LARGE SCALE GENOMIC DNA]</scope>
    <source>
        <strain evidence="4 5">CH40_1T</strain>
    </source>
</reference>
<dbReference type="PANTHER" id="PTHR43420">
    <property type="entry name" value="ACETYLTRANSFERASE"/>
    <property type="match status" value="1"/>
</dbReference>
<accession>A0A5D4KHA6</accession>
<comment type="caution">
    <text evidence="4">The sequence shown here is derived from an EMBL/GenBank/DDBJ whole genome shotgun (WGS) entry which is preliminary data.</text>
</comment>
<evidence type="ECO:0000313" key="4">
    <source>
        <dbReference type="EMBL" id="TYR76674.1"/>
    </source>
</evidence>
<keyword evidence="2" id="KW-0012">Acyltransferase</keyword>
<sequence>MIRELTAEDANDYWDLRLEALKTNGEAFAITYEESNSRSNPIERVENNLSSPGSITFGAFIDGNLTGNVTVLYNSLEKMKHKASIVAMYVSPHFRKRGIGRALLAEAEKAAKSSQVELLQLTVVTTNPSAVKLYEKTGFVEFGVEKNAMKCNEKYYDEIWMSKELV</sequence>
<keyword evidence="1 4" id="KW-0808">Transferase</keyword>
<dbReference type="Gene3D" id="3.40.630.30">
    <property type="match status" value="1"/>
</dbReference>
<dbReference type="Pfam" id="PF00583">
    <property type="entry name" value="Acetyltransf_1"/>
    <property type="match status" value="1"/>
</dbReference>
<dbReference type="InterPro" id="IPR016181">
    <property type="entry name" value="Acyl_CoA_acyltransferase"/>
</dbReference>
<dbReference type="PROSITE" id="PS51186">
    <property type="entry name" value="GNAT"/>
    <property type="match status" value="1"/>
</dbReference>
<dbReference type="InterPro" id="IPR050680">
    <property type="entry name" value="YpeA/RimI_acetyltransf"/>
</dbReference>
<dbReference type="EMBL" id="VTEH01000003">
    <property type="protein sequence ID" value="TYR76674.1"/>
    <property type="molecule type" value="Genomic_DNA"/>
</dbReference>
<organism evidence="4 5">
    <name type="scientific">Rossellomorea vietnamensis</name>
    <dbReference type="NCBI Taxonomy" id="218284"/>
    <lineage>
        <taxon>Bacteria</taxon>
        <taxon>Bacillati</taxon>
        <taxon>Bacillota</taxon>
        <taxon>Bacilli</taxon>
        <taxon>Bacillales</taxon>
        <taxon>Bacillaceae</taxon>
        <taxon>Rossellomorea</taxon>
    </lineage>
</organism>
<dbReference type="GO" id="GO:0016747">
    <property type="term" value="F:acyltransferase activity, transferring groups other than amino-acyl groups"/>
    <property type="evidence" value="ECO:0007669"/>
    <property type="project" value="InterPro"/>
</dbReference>
<proteinExistence type="predicted"/>
<feature type="domain" description="N-acetyltransferase" evidence="3">
    <location>
        <begin position="1"/>
        <end position="166"/>
    </location>
</feature>
<name>A0A5D4KHA6_9BACI</name>